<feature type="compositionally biased region" description="Polar residues" evidence="1">
    <location>
        <begin position="23"/>
        <end position="33"/>
    </location>
</feature>
<evidence type="ECO:0000256" key="1">
    <source>
        <dbReference type="SAM" id="MobiDB-lite"/>
    </source>
</evidence>
<evidence type="ECO:0008006" key="4">
    <source>
        <dbReference type="Google" id="ProtNLM"/>
    </source>
</evidence>
<accession>A0AAV5UCA0</accession>
<feature type="non-terminal residue" evidence="2">
    <location>
        <position position="122"/>
    </location>
</feature>
<dbReference type="Proteomes" id="UP001432027">
    <property type="component" value="Unassembled WGS sequence"/>
</dbReference>
<name>A0AAV5UCA0_9BILA</name>
<feature type="region of interest" description="Disordered" evidence="1">
    <location>
        <begin position="12"/>
        <end position="37"/>
    </location>
</feature>
<sequence length="122" mass="13550">LMVEAIIEAESQTKAATMHPQEQVGQNSIGQQGSSHSLESSISDSFLLSDVKLELTDDMIDYSESMDNSMIEMKFQPPNRNQKDAKQSKDMNQEITGKISMVEKSGVTKASSLRCTICKKKF</sequence>
<evidence type="ECO:0000313" key="2">
    <source>
        <dbReference type="EMBL" id="GMT04071.1"/>
    </source>
</evidence>
<dbReference type="AlphaFoldDB" id="A0AAV5UCA0"/>
<protein>
    <recommendedName>
        <fullName evidence="4">Zinc finger protein</fullName>
    </recommendedName>
</protein>
<organism evidence="2 3">
    <name type="scientific">Pristionchus entomophagus</name>
    <dbReference type="NCBI Taxonomy" id="358040"/>
    <lineage>
        <taxon>Eukaryota</taxon>
        <taxon>Metazoa</taxon>
        <taxon>Ecdysozoa</taxon>
        <taxon>Nematoda</taxon>
        <taxon>Chromadorea</taxon>
        <taxon>Rhabditida</taxon>
        <taxon>Rhabditina</taxon>
        <taxon>Diplogasteromorpha</taxon>
        <taxon>Diplogasteroidea</taxon>
        <taxon>Neodiplogasteridae</taxon>
        <taxon>Pristionchus</taxon>
    </lineage>
</organism>
<proteinExistence type="predicted"/>
<evidence type="ECO:0000313" key="3">
    <source>
        <dbReference type="Proteomes" id="UP001432027"/>
    </source>
</evidence>
<feature type="non-terminal residue" evidence="2">
    <location>
        <position position="1"/>
    </location>
</feature>
<gene>
    <name evidence="2" type="ORF">PENTCL1PPCAC_26245</name>
</gene>
<comment type="caution">
    <text evidence="2">The sequence shown here is derived from an EMBL/GenBank/DDBJ whole genome shotgun (WGS) entry which is preliminary data.</text>
</comment>
<keyword evidence="3" id="KW-1185">Reference proteome</keyword>
<dbReference type="EMBL" id="BTSX01000006">
    <property type="protein sequence ID" value="GMT04071.1"/>
    <property type="molecule type" value="Genomic_DNA"/>
</dbReference>
<reference evidence="2" key="1">
    <citation type="submission" date="2023-10" db="EMBL/GenBank/DDBJ databases">
        <title>Genome assembly of Pristionchus species.</title>
        <authorList>
            <person name="Yoshida K."/>
            <person name="Sommer R.J."/>
        </authorList>
    </citation>
    <scope>NUCLEOTIDE SEQUENCE</scope>
    <source>
        <strain evidence="2">RS0144</strain>
    </source>
</reference>